<dbReference type="InterPro" id="IPR035952">
    <property type="entry name" value="Rhomboid-like_sf"/>
</dbReference>
<dbReference type="RefSeq" id="WP_094986112.1">
    <property type="nucleotide sequence ID" value="NZ_NHNI01000003.1"/>
</dbReference>
<dbReference type="EMBL" id="NHNI01000003">
    <property type="protein sequence ID" value="OZY83832.1"/>
    <property type="molecule type" value="Genomic_DNA"/>
</dbReference>
<dbReference type="GO" id="GO:0016020">
    <property type="term" value="C:membrane"/>
    <property type="evidence" value="ECO:0007669"/>
    <property type="project" value="UniProtKB-SubCell"/>
</dbReference>
<organism evidence="7 8">
    <name type="scientific">Cellvibrio mixtus</name>
    <dbReference type="NCBI Taxonomy" id="39650"/>
    <lineage>
        <taxon>Bacteria</taxon>
        <taxon>Pseudomonadati</taxon>
        <taxon>Pseudomonadota</taxon>
        <taxon>Gammaproteobacteria</taxon>
        <taxon>Cellvibrionales</taxon>
        <taxon>Cellvibrionaceae</taxon>
        <taxon>Cellvibrio</taxon>
    </lineage>
</organism>
<gene>
    <name evidence="7" type="ORF">CBP51_18620</name>
</gene>
<feature type="domain" description="Peptidase S54 rhomboid" evidence="6">
    <location>
        <begin position="25"/>
        <end position="165"/>
    </location>
</feature>
<comment type="caution">
    <text evidence="7">The sequence shown here is derived from an EMBL/GenBank/DDBJ whole genome shotgun (WGS) entry which is preliminary data.</text>
</comment>
<feature type="transmembrane region" description="Helical" evidence="5">
    <location>
        <begin position="66"/>
        <end position="84"/>
    </location>
</feature>
<evidence type="ECO:0000256" key="4">
    <source>
        <dbReference type="ARBA" id="ARBA00023136"/>
    </source>
</evidence>
<sequence length="178" mass="19237">MLCLTALENPLFPLLSLEATRVVSGEVWRLLSANLVHFGWAHTLMNVGALLLCALAFFTEASPTKFSLLLLWCCFAVGMGIFLLNPEYVPYAGLSGALHGLIVAGLLQTRAYPFWVRAVALVLVAVKLGQENSTGYEATDIQQLIPVAVAVESHFYGAIAGVIFAGGDWLLTQLKRNS</sequence>
<dbReference type="Proteomes" id="UP000216101">
    <property type="component" value="Unassembled WGS sequence"/>
</dbReference>
<feature type="transmembrane region" description="Helical" evidence="5">
    <location>
        <begin position="90"/>
        <end position="107"/>
    </location>
</feature>
<dbReference type="GO" id="GO:0004252">
    <property type="term" value="F:serine-type endopeptidase activity"/>
    <property type="evidence" value="ECO:0007669"/>
    <property type="project" value="InterPro"/>
</dbReference>
<reference evidence="8" key="1">
    <citation type="submission" date="2017-05" db="EMBL/GenBank/DDBJ databases">
        <authorList>
            <person name="Barney B.M."/>
        </authorList>
    </citation>
    <scope>NUCLEOTIDE SEQUENCE [LARGE SCALE GENOMIC DNA]</scope>
    <source>
        <strain evidence="8">PSBB022</strain>
    </source>
</reference>
<keyword evidence="2 5" id="KW-0812">Transmembrane</keyword>
<protein>
    <submittedName>
        <fullName evidence="7">Rhombosortase</fullName>
    </submittedName>
</protein>
<accession>A0A266Q1V5</accession>
<dbReference type="Pfam" id="PF01694">
    <property type="entry name" value="Rhomboid"/>
    <property type="match status" value="1"/>
</dbReference>
<name>A0A266Q1V5_9GAMM</name>
<evidence type="ECO:0000313" key="8">
    <source>
        <dbReference type="Proteomes" id="UP000216101"/>
    </source>
</evidence>
<dbReference type="InterPro" id="IPR023826">
    <property type="entry name" value="Rhom-like_SP_proteobac"/>
</dbReference>
<dbReference type="Gene3D" id="1.20.1540.10">
    <property type="entry name" value="Rhomboid-like"/>
    <property type="match status" value="1"/>
</dbReference>
<dbReference type="AlphaFoldDB" id="A0A266Q1V5"/>
<evidence type="ECO:0000313" key="7">
    <source>
        <dbReference type="EMBL" id="OZY83832.1"/>
    </source>
</evidence>
<evidence type="ECO:0000259" key="6">
    <source>
        <dbReference type="Pfam" id="PF01694"/>
    </source>
</evidence>
<keyword evidence="8" id="KW-1185">Reference proteome</keyword>
<feature type="transmembrane region" description="Helical" evidence="5">
    <location>
        <begin position="154"/>
        <end position="171"/>
    </location>
</feature>
<keyword evidence="4 5" id="KW-0472">Membrane</keyword>
<dbReference type="NCBIfam" id="TIGR03902">
    <property type="entry name" value="rhom_GG_sort"/>
    <property type="match status" value="1"/>
</dbReference>
<comment type="subcellular location">
    <subcellularLocation>
        <location evidence="1">Membrane</location>
        <topology evidence="1">Multi-pass membrane protein</topology>
    </subcellularLocation>
</comment>
<evidence type="ECO:0000256" key="3">
    <source>
        <dbReference type="ARBA" id="ARBA00022989"/>
    </source>
</evidence>
<keyword evidence="3 5" id="KW-1133">Transmembrane helix</keyword>
<proteinExistence type="predicted"/>
<evidence type="ECO:0000256" key="2">
    <source>
        <dbReference type="ARBA" id="ARBA00022692"/>
    </source>
</evidence>
<dbReference type="InterPro" id="IPR022764">
    <property type="entry name" value="Peptidase_S54_rhomboid_dom"/>
</dbReference>
<feature type="transmembrane region" description="Helical" evidence="5">
    <location>
        <begin position="38"/>
        <end position="59"/>
    </location>
</feature>
<evidence type="ECO:0000256" key="5">
    <source>
        <dbReference type="SAM" id="Phobius"/>
    </source>
</evidence>
<dbReference type="SUPFAM" id="SSF144091">
    <property type="entry name" value="Rhomboid-like"/>
    <property type="match status" value="1"/>
</dbReference>
<evidence type="ECO:0000256" key="1">
    <source>
        <dbReference type="ARBA" id="ARBA00004141"/>
    </source>
</evidence>